<dbReference type="CDD" id="cd04187">
    <property type="entry name" value="DPM1_like_bac"/>
    <property type="match status" value="1"/>
</dbReference>
<dbReference type="Proteomes" id="UP000634647">
    <property type="component" value="Unassembled WGS sequence"/>
</dbReference>
<dbReference type="GO" id="GO:0005886">
    <property type="term" value="C:plasma membrane"/>
    <property type="evidence" value="ECO:0007669"/>
    <property type="project" value="TreeGrafter"/>
</dbReference>
<accession>A0AAN4ZYF4</accession>
<keyword evidence="2" id="KW-1133">Transmembrane helix</keyword>
<dbReference type="InterPro" id="IPR029044">
    <property type="entry name" value="Nucleotide-diphossugar_trans"/>
</dbReference>
<protein>
    <submittedName>
        <fullName evidence="4">Glycosyl hydrolase</fullName>
    </submittedName>
    <submittedName>
        <fullName evidence="5">Glycosyltransferase involved in cell wall bisynthesis</fullName>
    </submittedName>
</protein>
<keyword evidence="2" id="KW-0472">Membrane</keyword>
<feature type="transmembrane region" description="Helical" evidence="2">
    <location>
        <begin position="234"/>
        <end position="255"/>
    </location>
</feature>
<keyword evidence="4" id="KW-0378">Hydrolase</keyword>
<dbReference type="AlphaFoldDB" id="A0AAN4ZYF4"/>
<gene>
    <name evidence="4" type="ORF">GCM10008024_00150</name>
    <name evidence="5" type="ORF">SAMN05444006_104202</name>
</gene>
<evidence type="ECO:0000313" key="7">
    <source>
        <dbReference type="Proteomes" id="UP000634647"/>
    </source>
</evidence>
<dbReference type="Gene3D" id="3.90.550.10">
    <property type="entry name" value="Spore Coat Polysaccharide Biosynthesis Protein SpsA, Chain A"/>
    <property type="match status" value="1"/>
</dbReference>
<evidence type="ECO:0000313" key="6">
    <source>
        <dbReference type="Proteomes" id="UP000199541"/>
    </source>
</evidence>
<dbReference type="PANTHER" id="PTHR48090:SF8">
    <property type="entry name" value="GLYCOSYLTRANSFERASE CSBB-RELATED"/>
    <property type="match status" value="1"/>
</dbReference>
<evidence type="ECO:0000256" key="1">
    <source>
        <dbReference type="SAM" id="MobiDB-lite"/>
    </source>
</evidence>
<dbReference type="GO" id="GO:0016787">
    <property type="term" value="F:hydrolase activity"/>
    <property type="evidence" value="ECO:0007669"/>
    <property type="project" value="UniProtKB-KW"/>
</dbReference>
<feature type="compositionally biased region" description="Low complexity" evidence="1">
    <location>
        <begin position="317"/>
        <end position="340"/>
    </location>
</feature>
<dbReference type="SUPFAM" id="SSF53448">
    <property type="entry name" value="Nucleotide-diphospho-sugar transferases"/>
    <property type="match status" value="1"/>
</dbReference>
<feature type="transmembrane region" description="Helical" evidence="2">
    <location>
        <begin position="267"/>
        <end position="292"/>
    </location>
</feature>
<dbReference type="InterPro" id="IPR050256">
    <property type="entry name" value="Glycosyltransferase_2"/>
</dbReference>
<dbReference type="EMBL" id="BNAB01000001">
    <property type="protein sequence ID" value="GHD98078.1"/>
    <property type="molecule type" value="Genomic_DNA"/>
</dbReference>
<feature type="region of interest" description="Disordered" evidence="1">
    <location>
        <begin position="317"/>
        <end position="349"/>
    </location>
</feature>
<comment type="caution">
    <text evidence="4">The sequence shown here is derived from an EMBL/GenBank/DDBJ whole genome shotgun (WGS) entry which is preliminary data.</text>
</comment>
<dbReference type="InterPro" id="IPR001173">
    <property type="entry name" value="Glyco_trans_2-like"/>
</dbReference>
<keyword evidence="6" id="KW-1185">Reference proteome</keyword>
<evidence type="ECO:0000259" key="3">
    <source>
        <dbReference type="Pfam" id="PF00535"/>
    </source>
</evidence>
<evidence type="ECO:0000313" key="5">
    <source>
        <dbReference type="EMBL" id="SDW54421.1"/>
    </source>
</evidence>
<feature type="domain" description="Glycosyltransferase 2-like" evidence="3">
    <location>
        <begin position="10"/>
        <end position="140"/>
    </location>
</feature>
<reference evidence="4" key="3">
    <citation type="submission" date="2023-06" db="EMBL/GenBank/DDBJ databases">
        <authorList>
            <person name="Sun Q."/>
            <person name="Zhou Y."/>
        </authorList>
    </citation>
    <scope>NUCLEOTIDE SEQUENCE</scope>
    <source>
        <strain evidence="4">CGMCC 1.10859</strain>
    </source>
</reference>
<name>A0AAN4ZYF4_9RHOB</name>
<organism evidence="4 7">
    <name type="scientific">Allgaiera indica</name>
    <dbReference type="NCBI Taxonomy" id="765699"/>
    <lineage>
        <taxon>Bacteria</taxon>
        <taxon>Pseudomonadati</taxon>
        <taxon>Pseudomonadota</taxon>
        <taxon>Alphaproteobacteria</taxon>
        <taxon>Rhodobacterales</taxon>
        <taxon>Paracoccaceae</taxon>
        <taxon>Allgaiera</taxon>
    </lineage>
</organism>
<proteinExistence type="predicted"/>
<dbReference type="Proteomes" id="UP000199541">
    <property type="component" value="Unassembled WGS sequence"/>
</dbReference>
<reference evidence="4" key="1">
    <citation type="journal article" date="2014" name="Int. J. Syst. Evol. Microbiol.">
        <title>Complete genome sequence of Corynebacterium casei LMG S-19264T (=DSM 44701T), isolated from a smear-ripened cheese.</title>
        <authorList>
            <consortium name="US DOE Joint Genome Institute (JGI-PGF)"/>
            <person name="Walter F."/>
            <person name="Albersmeier A."/>
            <person name="Kalinowski J."/>
            <person name="Ruckert C."/>
        </authorList>
    </citation>
    <scope>NUCLEOTIDE SEQUENCE</scope>
    <source>
        <strain evidence="4">CGMCC 1.10859</strain>
    </source>
</reference>
<dbReference type="EMBL" id="FNOB01000004">
    <property type="protein sequence ID" value="SDW54421.1"/>
    <property type="molecule type" value="Genomic_DNA"/>
</dbReference>
<evidence type="ECO:0000256" key="2">
    <source>
        <dbReference type="SAM" id="Phobius"/>
    </source>
</evidence>
<sequence length="349" mass="38137">MTLSRGSRLSVVIPAFNEERNIAAVIERTAAVLEDLGLEWTILFVDDGSVDATRDLIRLWHARDARIRAVFLSRNFGKEVAIAAGLRKARGDAVVVMDADLQHPPETIRDFVAAWHEGAEVVFGHRADEAHAGLMRRLASQAFYPVFRLLSQLPLEAGTVDFVLLDRKAVDALNLFQERRRFTKGLFRWIGFRSRTVEFVCAERTRGASSFNLRRLLAFAMDGIIAFSSFPLRVWSAIGAIISSGSILYALYFLIRTLIHGSSVPGFPSLIVSITFLSGIQLLSLGVIGEYLSRVYEEVKARPIFLVGEELGPDSGPAFAPETAKAAAAGALQAPEDGAASGHAKSQPA</sequence>
<keyword evidence="2" id="KW-0812">Transmembrane</keyword>
<dbReference type="RefSeq" id="WP_081825067.1">
    <property type="nucleotide sequence ID" value="NZ_BNAB01000001.1"/>
</dbReference>
<reference evidence="5 6" key="2">
    <citation type="submission" date="2016-10" db="EMBL/GenBank/DDBJ databases">
        <authorList>
            <person name="Varghese N."/>
            <person name="Submissions S."/>
        </authorList>
    </citation>
    <scope>NUCLEOTIDE SEQUENCE [LARGE SCALE GENOMIC DNA]</scope>
    <source>
        <strain evidence="5 6">DSM 24802</strain>
    </source>
</reference>
<dbReference type="PANTHER" id="PTHR48090">
    <property type="entry name" value="UNDECAPRENYL-PHOSPHATE 4-DEOXY-4-FORMAMIDO-L-ARABINOSE TRANSFERASE-RELATED"/>
    <property type="match status" value="1"/>
</dbReference>
<dbReference type="Pfam" id="PF00535">
    <property type="entry name" value="Glycos_transf_2"/>
    <property type="match status" value="1"/>
</dbReference>
<evidence type="ECO:0000313" key="4">
    <source>
        <dbReference type="EMBL" id="GHD98078.1"/>
    </source>
</evidence>